<dbReference type="PANTHER" id="PTHR31001">
    <property type="entry name" value="UNCHARACTERIZED TRANSCRIPTIONAL REGULATORY PROTEIN"/>
    <property type="match status" value="1"/>
</dbReference>
<keyword evidence="3" id="KW-0805">Transcription regulation</keyword>
<evidence type="ECO:0000256" key="3">
    <source>
        <dbReference type="ARBA" id="ARBA00023015"/>
    </source>
</evidence>
<dbReference type="GO" id="GO:0000981">
    <property type="term" value="F:DNA-binding transcription factor activity, RNA polymerase II-specific"/>
    <property type="evidence" value="ECO:0007669"/>
    <property type="project" value="InterPro"/>
</dbReference>
<dbReference type="Proteomes" id="UP000053095">
    <property type="component" value="Unassembled WGS sequence"/>
</dbReference>
<keyword evidence="5" id="KW-0804">Transcription</keyword>
<dbReference type="Gene3D" id="4.10.240.10">
    <property type="entry name" value="Zn(2)-C6 fungal-type DNA-binding domain"/>
    <property type="match status" value="1"/>
</dbReference>
<dbReference type="GO" id="GO:0003677">
    <property type="term" value="F:DNA binding"/>
    <property type="evidence" value="ECO:0007669"/>
    <property type="project" value="UniProtKB-KW"/>
</dbReference>
<dbReference type="GO" id="GO:0005634">
    <property type="term" value="C:nucleus"/>
    <property type="evidence" value="ECO:0007669"/>
    <property type="project" value="UniProtKB-SubCell"/>
</dbReference>
<name>A0A6V8H396_TALPI</name>
<evidence type="ECO:0000313" key="10">
    <source>
        <dbReference type="Proteomes" id="UP000053095"/>
    </source>
</evidence>
<keyword evidence="4" id="KW-0238">DNA-binding</keyword>
<accession>A0A6V8H396</accession>
<dbReference type="PROSITE" id="PS50048">
    <property type="entry name" value="ZN2_CY6_FUNGAL_2"/>
    <property type="match status" value="1"/>
</dbReference>
<evidence type="ECO:0000256" key="6">
    <source>
        <dbReference type="ARBA" id="ARBA00023242"/>
    </source>
</evidence>
<dbReference type="SUPFAM" id="SSF57701">
    <property type="entry name" value="Zn2/Cys6 DNA-binding domain"/>
    <property type="match status" value="1"/>
</dbReference>
<dbReference type="InterPro" id="IPR036864">
    <property type="entry name" value="Zn2-C6_fun-type_DNA-bd_sf"/>
</dbReference>
<gene>
    <name evidence="9" type="ORF">TCE0_017r04030</name>
</gene>
<dbReference type="EMBL" id="DF933813">
    <property type="protein sequence ID" value="GAM35584.1"/>
    <property type="molecule type" value="Genomic_DNA"/>
</dbReference>
<protein>
    <submittedName>
        <fullName evidence="9">Histone deacetylase</fullName>
    </submittedName>
</protein>
<feature type="compositionally biased region" description="Low complexity" evidence="7">
    <location>
        <begin position="136"/>
        <end position="156"/>
    </location>
</feature>
<keyword evidence="2" id="KW-0479">Metal-binding</keyword>
<feature type="region of interest" description="Disordered" evidence="7">
    <location>
        <begin position="74"/>
        <end position="98"/>
    </location>
</feature>
<sequence length="691" mass="77570">MNPLVVKLSCDECRQRKTKCDKGSPCSACKHAGTNCTTVQRARHPRGRSGNTKKKTVLESRVAQLEDLVKQLGTQIERNNDNNGMDTSKSDSDQTIPLPTPIKANAMLAKDFFAKLSYEVAGIREVLDDSIEENGSHMSSESSSKSGPSPGTSPTSILFGYQPHISDNEIVAPVADNVREVLLNIYHDRVDCLFKATYWPAAETAIIQRYYEELKRGTPCSIHPVERAIYFMAVCAMTESECEAMLSESRSNLIYRNKRAVEIALARSDFLTNPDKLALQAFVLYLMGLRVCQQYALSWTLLALAIRAGNALGLPLTEPCDPVSVGDDLKLRLWYCIGMLDSQTSIDRGTRPMMTLKEFQRKPLLVNHDAGKYAPPSRRQNLTHDMSFSHVIHEATICSRRLMEFPPDTAGTWETWDKKLQIISDFEIYIRQYCSNLDCPSHDLQRFVQFTAEDIVLNMQLFLRRPMFPSKTSPFPPWDKFDVLKVTTEIMERTLWKATDSAFAPWAWLSKTWLKWQVLAVLLAELCTPRYGELGDRAYAIAKEGFDYCSALMAETDLATVLKPLAKLMSRVTEVRTRMMNEQRILGGVSSVSSTTGTNTLSQSNSADENSFSLFPTGVSDLTSLTYINNANGADAFLNTDQFTQAPSYMNGDMSADASWLNWNVFLGEMGDPWTVDPYPEYYNGMNSSTL</sequence>
<feature type="region of interest" description="Disordered" evidence="7">
    <location>
        <begin position="133"/>
        <end position="158"/>
    </location>
</feature>
<evidence type="ECO:0000256" key="1">
    <source>
        <dbReference type="ARBA" id="ARBA00004123"/>
    </source>
</evidence>
<dbReference type="AlphaFoldDB" id="A0A6V8H396"/>
<evidence type="ECO:0000313" key="9">
    <source>
        <dbReference type="EMBL" id="GAM35584.1"/>
    </source>
</evidence>
<keyword evidence="10" id="KW-1185">Reference proteome</keyword>
<dbReference type="PANTHER" id="PTHR31001:SF50">
    <property type="entry name" value="ZN(II)2CYS6 TRANSCRIPTION FACTOR (EUROFUNG)"/>
    <property type="match status" value="1"/>
</dbReference>
<evidence type="ECO:0000256" key="7">
    <source>
        <dbReference type="SAM" id="MobiDB-lite"/>
    </source>
</evidence>
<keyword evidence="6" id="KW-0539">Nucleus</keyword>
<evidence type="ECO:0000256" key="5">
    <source>
        <dbReference type="ARBA" id="ARBA00023163"/>
    </source>
</evidence>
<dbReference type="CDD" id="cd00067">
    <property type="entry name" value="GAL4"/>
    <property type="match status" value="1"/>
</dbReference>
<comment type="caution">
    <text evidence="9">The sequence shown here is derived from an EMBL/GenBank/DDBJ whole genome shotgun (WGS) entry which is preliminary data.</text>
</comment>
<dbReference type="GO" id="GO:0008270">
    <property type="term" value="F:zinc ion binding"/>
    <property type="evidence" value="ECO:0007669"/>
    <property type="project" value="InterPro"/>
</dbReference>
<dbReference type="InterPro" id="IPR001138">
    <property type="entry name" value="Zn2Cys6_DnaBD"/>
</dbReference>
<evidence type="ECO:0000256" key="4">
    <source>
        <dbReference type="ARBA" id="ARBA00023125"/>
    </source>
</evidence>
<evidence type="ECO:0000259" key="8">
    <source>
        <dbReference type="PROSITE" id="PS50048"/>
    </source>
</evidence>
<dbReference type="PROSITE" id="PS00463">
    <property type="entry name" value="ZN2_CY6_FUNGAL_1"/>
    <property type="match status" value="1"/>
</dbReference>
<feature type="compositionally biased region" description="Polar residues" evidence="7">
    <location>
        <begin position="74"/>
        <end position="97"/>
    </location>
</feature>
<dbReference type="SMART" id="SM00066">
    <property type="entry name" value="GAL4"/>
    <property type="match status" value="1"/>
</dbReference>
<organism evidence="9 10">
    <name type="scientific">Talaromyces pinophilus</name>
    <name type="common">Penicillium pinophilum</name>
    <dbReference type="NCBI Taxonomy" id="128442"/>
    <lineage>
        <taxon>Eukaryota</taxon>
        <taxon>Fungi</taxon>
        <taxon>Dikarya</taxon>
        <taxon>Ascomycota</taxon>
        <taxon>Pezizomycotina</taxon>
        <taxon>Eurotiomycetes</taxon>
        <taxon>Eurotiomycetidae</taxon>
        <taxon>Eurotiales</taxon>
        <taxon>Trichocomaceae</taxon>
        <taxon>Talaromyces</taxon>
        <taxon>Talaromyces sect. Talaromyces</taxon>
    </lineage>
</organism>
<proteinExistence type="predicted"/>
<feature type="domain" description="Zn(2)-C6 fungal-type" evidence="8">
    <location>
        <begin position="9"/>
        <end position="38"/>
    </location>
</feature>
<comment type="subcellular location">
    <subcellularLocation>
        <location evidence="1">Nucleus</location>
    </subcellularLocation>
</comment>
<reference evidence="10" key="1">
    <citation type="journal article" date="2015" name="Genome Announc.">
        <title>Draft genome sequence of Talaromyces cellulolyticus strain Y-94, a source of lignocellulosic biomass-degrading enzymes.</title>
        <authorList>
            <person name="Fujii T."/>
            <person name="Koike H."/>
            <person name="Sawayama S."/>
            <person name="Yano S."/>
            <person name="Inoue H."/>
        </authorList>
    </citation>
    <scope>NUCLEOTIDE SEQUENCE [LARGE SCALE GENOMIC DNA]</scope>
    <source>
        <strain evidence="10">Y-94</strain>
    </source>
</reference>
<evidence type="ECO:0000256" key="2">
    <source>
        <dbReference type="ARBA" id="ARBA00022723"/>
    </source>
</evidence>
<dbReference type="Pfam" id="PF00172">
    <property type="entry name" value="Zn_clus"/>
    <property type="match status" value="1"/>
</dbReference>
<dbReference type="InterPro" id="IPR050613">
    <property type="entry name" value="Sec_Metabolite_Reg"/>
</dbReference>
<dbReference type="CDD" id="cd12148">
    <property type="entry name" value="fungal_TF_MHR"/>
    <property type="match status" value="1"/>
</dbReference>